<dbReference type="EMBL" id="QXGB01000092">
    <property type="protein sequence ID" value="KAE9231192.1"/>
    <property type="molecule type" value="Genomic_DNA"/>
</dbReference>
<gene>
    <name evidence="9" type="ORF">PF001_g2791</name>
    <name evidence="8" type="ORF">PF002_g3596</name>
    <name evidence="7" type="ORF">PF005_g3179</name>
    <name evidence="6" type="ORF">PF006_g2564</name>
    <name evidence="10" type="ORF">PF008_g499</name>
    <name evidence="5" type="ORF">PF011_g2555</name>
</gene>
<evidence type="ECO:0000259" key="4">
    <source>
        <dbReference type="Pfam" id="PF23211"/>
    </source>
</evidence>
<comment type="caution">
    <text evidence="5">The sequence shown here is derived from an EMBL/GenBank/DDBJ whole genome shotgun (WGS) entry which is preliminary data.</text>
</comment>
<protein>
    <recommendedName>
        <fullName evidence="4">Leucine-rich repeat and WD repeat-containing protein 1 LRR domain-containing protein</fullName>
    </recommendedName>
</protein>
<dbReference type="Proteomes" id="UP000440367">
    <property type="component" value="Unassembled WGS sequence"/>
</dbReference>
<dbReference type="InterPro" id="IPR056363">
    <property type="entry name" value="LRR_LRWD1_dom"/>
</dbReference>
<evidence type="ECO:0000313" key="8">
    <source>
        <dbReference type="EMBL" id="KAE9252924.1"/>
    </source>
</evidence>
<dbReference type="InterPro" id="IPR032675">
    <property type="entry name" value="LRR_dom_sf"/>
</dbReference>
<dbReference type="PROSITE" id="PS51450">
    <property type="entry name" value="LRR"/>
    <property type="match status" value="1"/>
</dbReference>
<name>A0A6A3MDZ2_9STRA</name>
<keyword evidence="11" id="KW-1185">Reference proteome</keyword>
<evidence type="ECO:0000313" key="15">
    <source>
        <dbReference type="Proteomes" id="UP000460718"/>
    </source>
</evidence>
<dbReference type="EMBL" id="QXFY01000010">
    <property type="protein sequence ID" value="KAE9362020.1"/>
    <property type="molecule type" value="Genomic_DNA"/>
</dbReference>
<feature type="domain" description="Leucine-rich repeat and WD repeat-containing protein 1 LRR" evidence="4">
    <location>
        <begin position="71"/>
        <end position="129"/>
    </location>
</feature>
<reference evidence="15 16" key="1">
    <citation type="submission" date="2018-09" db="EMBL/GenBank/DDBJ databases">
        <title>Genomic investigation of the strawberry pathogen Phytophthora fragariae indicates pathogenicity is determined by transcriptional variation in three key races.</title>
        <authorList>
            <person name="Adams T.M."/>
            <person name="Armitage A.D."/>
            <person name="Sobczyk M.K."/>
            <person name="Bates H.J."/>
            <person name="Dunwell J.M."/>
            <person name="Nellist C.F."/>
            <person name="Harrison R.J."/>
        </authorList>
    </citation>
    <scope>NUCLEOTIDE SEQUENCE [LARGE SCALE GENOMIC DNA]</scope>
    <source>
        <strain evidence="9 12">A4</strain>
        <strain evidence="8 13">BC-1</strain>
        <strain evidence="7 11">NOV-27</strain>
        <strain evidence="6 14">NOV-5</strain>
        <strain evidence="10 16">NOV-77</strain>
        <strain evidence="5 15">SCRP245</strain>
    </source>
</reference>
<keyword evidence="2" id="KW-0677">Repeat</keyword>
<feature type="compositionally biased region" description="Polar residues" evidence="3">
    <location>
        <begin position="280"/>
        <end position="294"/>
    </location>
</feature>
<keyword evidence="1" id="KW-0433">Leucine-rich repeat</keyword>
<dbReference type="PANTHER" id="PTHR18849:SF0">
    <property type="entry name" value="CILIA- AND FLAGELLA-ASSOCIATED PROTEIN 410-RELATED"/>
    <property type="match status" value="1"/>
</dbReference>
<evidence type="ECO:0000256" key="1">
    <source>
        <dbReference type="ARBA" id="ARBA00022614"/>
    </source>
</evidence>
<dbReference type="EMBL" id="QXGE01000082">
    <property type="protein sequence ID" value="KAE9325721.1"/>
    <property type="molecule type" value="Genomic_DNA"/>
</dbReference>
<dbReference type="Proteomes" id="UP000486351">
    <property type="component" value="Unassembled WGS sequence"/>
</dbReference>
<dbReference type="Proteomes" id="UP000440732">
    <property type="component" value="Unassembled WGS sequence"/>
</dbReference>
<evidence type="ECO:0000313" key="16">
    <source>
        <dbReference type="Proteomes" id="UP000486351"/>
    </source>
</evidence>
<feature type="region of interest" description="Disordered" evidence="3">
    <location>
        <begin position="571"/>
        <end position="599"/>
    </location>
</feature>
<dbReference type="Proteomes" id="UP000460718">
    <property type="component" value="Unassembled WGS sequence"/>
</dbReference>
<evidence type="ECO:0000256" key="3">
    <source>
        <dbReference type="SAM" id="MobiDB-lite"/>
    </source>
</evidence>
<dbReference type="EMBL" id="QXGD01000103">
    <property type="protein sequence ID" value="KAE9252924.1"/>
    <property type="molecule type" value="Genomic_DNA"/>
</dbReference>
<evidence type="ECO:0000313" key="5">
    <source>
        <dbReference type="EMBL" id="KAE9026413.1"/>
    </source>
</evidence>
<sequence>MRFDGFPKTDVRNNLGTEATLSIMRIENALERQLIVADEQLSSLEDVVRVMPNAQYLSVAFNNICSLGGVEQLKELRSLDISHNTVESLQEVAALSNLLVLKCSSNQIADLSWIAGLNDLEELWVRDNRLESAQLAHLQQLTVLQTLVIHPNPCTERDDYVLTILKVLPWLQRVDTVIVTDELREEARHAEERGALDSGATNCSLFSLSGRAEDPASNDDSPEMSVDTPPSLPIKPPKSKKQLTAEEIMRAFPVQEFIPVSDGVESATVEDDQSLELRSESSQTLASNSTTTVQEDSRNELSPPLKVSEAIPQQITATPAAKPDIEDGGISALLSSVLTLPTFDNESFLKKKKPQSQLSGNGKSKLRAKPKPIAEATLPFHQDEEYSIAYPNSTVTAVQVRCDGSAIARWPSGSVAVSVDFENTAERSGYRVYAAHKDGQLALSFDPAGVGFLNAYPSGKTLLSTTSQGDGLLFDTNNGAILRQWNAQGNLRDGSCQSASCLGGEPDGSLLCQLSEHLAVRVQLARSPPAQLESAGDTKQEGQTQRNPISLHIYFSGAPGIRHVFVNSANQAERSDKDESGKVFGKASPNRDVARATKAKPPPIAHVDLLSSIRAAVAGL</sequence>
<dbReference type="Pfam" id="PF23211">
    <property type="entry name" value="LRR_LRWD1"/>
    <property type="match status" value="1"/>
</dbReference>
<dbReference type="EMBL" id="QXFW01000077">
    <property type="protein sequence ID" value="KAE9026413.1"/>
    <property type="molecule type" value="Genomic_DNA"/>
</dbReference>
<evidence type="ECO:0000313" key="14">
    <source>
        <dbReference type="Proteomes" id="UP000440732"/>
    </source>
</evidence>
<evidence type="ECO:0000313" key="6">
    <source>
        <dbReference type="EMBL" id="KAE9153309.1"/>
    </source>
</evidence>
<evidence type="ECO:0000313" key="11">
    <source>
        <dbReference type="Proteomes" id="UP000433483"/>
    </source>
</evidence>
<dbReference type="Proteomes" id="UP000437068">
    <property type="component" value="Unassembled WGS sequence"/>
</dbReference>
<feature type="region of interest" description="Disordered" evidence="3">
    <location>
        <begin position="264"/>
        <end position="309"/>
    </location>
</feature>
<dbReference type="PANTHER" id="PTHR18849">
    <property type="entry name" value="LEUCINE RICH REPEAT PROTEIN"/>
    <property type="match status" value="1"/>
</dbReference>
<feature type="region of interest" description="Disordered" evidence="3">
    <location>
        <begin position="209"/>
        <end position="242"/>
    </location>
</feature>
<dbReference type="InterPro" id="IPR001611">
    <property type="entry name" value="Leu-rich_rpt"/>
</dbReference>
<proteinExistence type="predicted"/>
<evidence type="ECO:0000313" key="12">
    <source>
        <dbReference type="Proteomes" id="UP000437068"/>
    </source>
</evidence>
<evidence type="ECO:0000313" key="13">
    <source>
        <dbReference type="Proteomes" id="UP000440367"/>
    </source>
</evidence>
<dbReference type="SUPFAM" id="SSF52075">
    <property type="entry name" value="Outer arm dynein light chain 1"/>
    <property type="match status" value="1"/>
</dbReference>
<dbReference type="AlphaFoldDB" id="A0A6A3MDZ2"/>
<dbReference type="Gene3D" id="3.80.10.10">
    <property type="entry name" value="Ribonuclease Inhibitor"/>
    <property type="match status" value="1"/>
</dbReference>
<dbReference type="OrthoDB" id="266138at2759"/>
<evidence type="ECO:0000313" key="10">
    <source>
        <dbReference type="EMBL" id="KAE9362020.1"/>
    </source>
</evidence>
<evidence type="ECO:0000313" key="9">
    <source>
        <dbReference type="EMBL" id="KAE9325721.1"/>
    </source>
</evidence>
<evidence type="ECO:0000256" key="2">
    <source>
        <dbReference type="ARBA" id="ARBA00022737"/>
    </source>
</evidence>
<organism evidence="5 15">
    <name type="scientific">Phytophthora fragariae</name>
    <dbReference type="NCBI Taxonomy" id="53985"/>
    <lineage>
        <taxon>Eukaryota</taxon>
        <taxon>Sar</taxon>
        <taxon>Stramenopiles</taxon>
        <taxon>Oomycota</taxon>
        <taxon>Peronosporomycetes</taxon>
        <taxon>Peronosporales</taxon>
        <taxon>Peronosporaceae</taxon>
        <taxon>Phytophthora</taxon>
    </lineage>
</organism>
<dbReference type="Proteomes" id="UP000433483">
    <property type="component" value="Unassembled WGS sequence"/>
</dbReference>
<dbReference type="EMBL" id="QXGA01000074">
    <property type="protein sequence ID" value="KAE9153309.1"/>
    <property type="molecule type" value="Genomic_DNA"/>
</dbReference>
<accession>A0A6A3MDZ2</accession>
<evidence type="ECO:0000313" key="7">
    <source>
        <dbReference type="EMBL" id="KAE9231192.1"/>
    </source>
</evidence>